<dbReference type="GO" id="GO:0006629">
    <property type="term" value="P:lipid metabolic process"/>
    <property type="evidence" value="ECO:0007669"/>
    <property type="project" value="InterPro"/>
</dbReference>
<dbReference type="InterPro" id="IPR029058">
    <property type="entry name" value="AB_hydrolase_fold"/>
</dbReference>
<dbReference type="EMBL" id="AGNL01018054">
    <property type="protein sequence ID" value="EJK63712.1"/>
    <property type="molecule type" value="Genomic_DNA"/>
</dbReference>
<dbReference type="Pfam" id="PF01764">
    <property type="entry name" value="Lipase_3"/>
    <property type="match status" value="1"/>
</dbReference>
<dbReference type="Proteomes" id="UP000266841">
    <property type="component" value="Unassembled WGS sequence"/>
</dbReference>
<evidence type="ECO:0000256" key="1">
    <source>
        <dbReference type="SAM" id="MobiDB-lite"/>
    </source>
</evidence>
<comment type="caution">
    <text evidence="3">The sequence shown here is derived from an EMBL/GenBank/DDBJ whole genome shotgun (WGS) entry which is preliminary data.</text>
</comment>
<organism evidence="3 4">
    <name type="scientific">Thalassiosira oceanica</name>
    <name type="common">Marine diatom</name>
    <dbReference type="NCBI Taxonomy" id="159749"/>
    <lineage>
        <taxon>Eukaryota</taxon>
        <taxon>Sar</taxon>
        <taxon>Stramenopiles</taxon>
        <taxon>Ochrophyta</taxon>
        <taxon>Bacillariophyta</taxon>
        <taxon>Coscinodiscophyceae</taxon>
        <taxon>Thalassiosirophycidae</taxon>
        <taxon>Thalassiosirales</taxon>
        <taxon>Thalassiosiraceae</taxon>
        <taxon>Thalassiosira</taxon>
    </lineage>
</organism>
<dbReference type="PANTHER" id="PTHR45856:SF24">
    <property type="entry name" value="FUNGAL LIPASE-LIKE DOMAIN-CONTAINING PROTEIN"/>
    <property type="match status" value="1"/>
</dbReference>
<protein>
    <recommendedName>
        <fullName evidence="2">Fungal lipase-type domain-containing protein</fullName>
    </recommendedName>
</protein>
<evidence type="ECO:0000259" key="2">
    <source>
        <dbReference type="Pfam" id="PF01764"/>
    </source>
</evidence>
<dbReference type="CDD" id="cd00519">
    <property type="entry name" value="Lipase_3"/>
    <property type="match status" value="1"/>
</dbReference>
<gene>
    <name evidence="3" type="ORF">THAOC_15615</name>
</gene>
<dbReference type="InterPro" id="IPR002921">
    <property type="entry name" value="Fungal_lipase-type"/>
</dbReference>
<keyword evidence="4" id="KW-1185">Reference proteome</keyword>
<sequence>MGAASEGELAFDLTIAARSIAVSTLAYHQPYTRGMNLDSYTKLAKTAFIPPLSRLVSFSELGRDVSNGDAAGDTEQSGCEPDAIQRTVPDPGEGITANFRGDWEYFKHESSSRQIKTVIIVTHGRQTTKSELQDVDFVPGAILVVFRGTDNFDNALSDIKMNTVPYNGHPFMPKGSESKTKVSEHVVMRKKVAVHSGFKDAWWGDGLRDTVLQYIFERLTVLARECEEANRIGLDMSSEVLHTKPTIDITGHSLGASIASLAAFDLAQTLRHMNLSAQSHLRVYTAGSPRTGNVSFARAYNELVPDTWHVINDNDIVPAMPHAPSLIWSILPAFLGCGEVGYRRHGRTVIIKGDGSLIVDPTRRQKHKREAKVLRLPKAIESHQTLSYRENIRSVIQRKRDEVAGRQVEFAISGMDDEYQRQAQHWKELDDNLQNLGDVIKEALSDPERSIRIFNGGN</sequence>
<dbReference type="eggNOG" id="KOG4569">
    <property type="taxonomic scope" value="Eukaryota"/>
</dbReference>
<reference evidence="3 4" key="1">
    <citation type="journal article" date="2012" name="Genome Biol.">
        <title>Genome and low-iron response of an oceanic diatom adapted to chronic iron limitation.</title>
        <authorList>
            <person name="Lommer M."/>
            <person name="Specht M."/>
            <person name="Roy A.S."/>
            <person name="Kraemer L."/>
            <person name="Andreson R."/>
            <person name="Gutowska M.A."/>
            <person name="Wolf J."/>
            <person name="Bergner S.V."/>
            <person name="Schilhabel M.B."/>
            <person name="Klostermeier U.C."/>
            <person name="Beiko R.G."/>
            <person name="Rosenstiel P."/>
            <person name="Hippler M."/>
            <person name="Laroche J."/>
        </authorList>
    </citation>
    <scope>NUCLEOTIDE SEQUENCE [LARGE SCALE GENOMIC DNA]</scope>
    <source>
        <strain evidence="3 4">CCMP1005</strain>
    </source>
</reference>
<accession>K0SZX7</accession>
<dbReference type="SUPFAM" id="SSF53474">
    <property type="entry name" value="alpha/beta-Hydrolases"/>
    <property type="match status" value="1"/>
</dbReference>
<proteinExistence type="predicted"/>
<feature type="region of interest" description="Disordered" evidence="1">
    <location>
        <begin position="66"/>
        <end position="91"/>
    </location>
</feature>
<dbReference type="OrthoDB" id="194358at2759"/>
<evidence type="ECO:0000313" key="3">
    <source>
        <dbReference type="EMBL" id="EJK63712.1"/>
    </source>
</evidence>
<evidence type="ECO:0000313" key="4">
    <source>
        <dbReference type="Proteomes" id="UP000266841"/>
    </source>
</evidence>
<dbReference type="Gene3D" id="3.40.50.1820">
    <property type="entry name" value="alpha/beta hydrolase"/>
    <property type="match status" value="1"/>
</dbReference>
<dbReference type="InterPro" id="IPR051218">
    <property type="entry name" value="Sec_MonoDiacylglyc_Lipase"/>
</dbReference>
<name>K0SZX7_THAOC</name>
<dbReference type="PANTHER" id="PTHR45856">
    <property type="entry name" value="ALPHA/BETA-HYDROLASES SUPERFAMILY PROTEIN"/>
    <property type="match status" value="1"/>
</dbReference>
<dbReference type="AlphaFoldDB" id="K0SZX7"/>
<feature type="domain" description="Fungal lipase-type" evidence="2">
    <location>
        <begin position="144"/>
        <end position="322"/>
    </location>
</feature>